<dbReference type="GO" id="GO:0006817">
    <property type="term" value="P:phosphate ion transport"/>
    <property type="evidence" value="ECO:0007669"/>
    <property type="project" value="UniProtKB-KW"/>
</dbReference>
<dbReference type="PANTHER" id="PTHR42930">
    <property type="entry name" value="PHOSPHATE-SPECIFIC TRANSPORT SYSTEM ACCESSORY PROTEIN PHOU"/>
    <property type="match status" value="1"/>
</dbReference>
<feature type="domain" description="PhoU" evidence="8">
    <location>
        <begin position="120"/>
        <end position="205"/>
    </location>
</feature>
<dbReference type="GO" id="GO:0030643">
    <property type="term" value="P:intracellular phosphate ion homeostasis"/>
    <property type="evidence" value="ECO:0007669"/>
    <property type="project" value="InterPro"/>
</dbReference>
<dbReference type="Proteomes" id="UP000602050">
    <property type="component" value="Unassembled WGS sequence"/>
</dbReference>
<evidence type="ECO:0000256" key="5">
    <source>
        <dbReference type="ARBA" id="ARBA00022490"/>
    </source>
</evidence>
<evidence type="ECO:0000256" key="2">
    <source>
        <dbReference type="ARBA" id="ARBA00008107"/>
    </source>
</evidence>
<dbReference type="PANTHER" id="PTHR42930:SF3">
    <property type="entry name" value="PHOSPHATE-SPECIFIC TRANSPORT SYSTEM ACCESSORY PROTEIN PHOU"/>
    <property type="match status" value="1"/>
</dbReference>
<comment type="subcellular location">
    <subcellularLocation>
        <location evidence="1 7">Cytoplasm</location>
    </subcellularLocation>
</comment>
<comment type="caution">
    <text evidence="9">The sequence shown here is derived from an EMBL/GenBank/DDBJ whole genome shotgun (WGS) entry which is preliminary data.</text>
</comment>
<gene>
    <name evidence="9" type="primary">phoU</name>
    <name evidence="9" type="ORF">GCM10010978_31920</name>
</gene>
<keyword evidence="6 7" id="KW-0592">Phosphate transport</keyword>
<sequence>MAVREQFDQELTDVKDNVIQLARLSGKALEQAIDALYSQNTEKAEAIIQYDAKIDRMEMEINEKAVLLIAKQQPVAKDLRRIIMTLRIVTDIERMADNAKNIANSTIQLAQYETSVPLSIRNMYEKVTSMLNRAILAFEHEDITLAKQLAVMDDEIDELYHTMISELLGETATNPEKIQYVMQVAFIARYLERFADHITNIGESILYLVKGENYKL</sequence>
<reference evidence="9" key="1">
    <citation type="journal article" date="2014" name="Int. J. Syst. Evol. Microbiol.">
        <title>Complete genome sequence of Corynebacterium casei LMG S-19264T (=DSM 44701T), isolated from a smear-ripened cheese.</title>
        <authorList>
            <consortium name="US DOE Joint Genome Institute (JGI-PGF)"/>
            <person name="Walter F."/>
            <person name="Albersmeier A."/>
            <person name="Kalinowski J."/>
            <person name="Ruckert C."/>
        </authorList>
    </citation>
    <scope>NUCLEOTIDE SEQUENCE</scope>
    <source>
        <strain evidence="9">CGMCC 1.12360</strain>
    </source>
</reference>
<evidence type="ECO:0000256" key="7">
    <source>
        <dbReference type="PIRNR" id="PIRNR003107"/>
    </source>
</evidence>
<dbReference type="SUPFAM" id="SSF109755">
    <property type="entry name" value="PhoU-like"/>
    <property type="match status" value="1"/>
</dbReference>
<proteinExistence type="inferred from homology"/>
<comment type="similarity">
    <text evidence="2 7">Belongs to the PhoU family.</text>
</comment>
<evidence type="ECO:0000259" key="8">
    <source>
        <dbReference type="Pfam" id="PF01895"/>
    </source>
</evidence>
<dbReference type="Gene3D" id="1.20.58.220">
    <property type="entry name" value="Phosphate transport system protein phou homolog 2, domain 2"/>
    <property type="match status" value="1"/>
</dbReference>
<keyword evidence="5 7" id="KW-0963">Cytoplasm</keyword>
<evidence type="ECO:0000256" key="1">
    <source>
        <dbReference type="ARBA" id="ARBA00004496"/>
    </source>
</evidence>
<dbReference type="InterPro" id="IPR038078">
    <property type="entry name" value="PhoU-like_sf"/>
</dbReference>
<comment type="function">
    <text evidence="7">Plays a role in the regulation of phosphate uptake.</text>
</comment>
<dbReference type="GO" id="GO:0045936">
    <property type="term" value="P:negative regulation of phosphate metabolic process"/>
    <property type="evidence" value="ECO:0007669"/>
    <property type="project" value="InterPro"/>
</dbReference>
<dbReference type="Pfam" id="PF01895">
    <property type="entry name" value="PhoU"/>
    <property type="match status" value="2"/>
</dbReference>
<feature type="domain" description="PhoU" evidence="8">
    <location>
        <begin position="19"/>
        <end position="105"/>
    </location>
</feature>
<dbReference type="EMBL" id="BMEV01000102">
    <property type="protein sequence ID" value="GFZ90605.1"/>
    <property type="molecule type" value="Genomic_DNA"/>
</dbReference>
<evidence type="ECO:0000256" key="4">
    <source>
        <dbReference type="ARBA" id="ARBA00022448"/>
    </source>
</evidence>
<evidence type="ECO:0000313" key="9">
    <source>
        <dbReference type="EMBL" id="GFZ90605.1"/>
    </source>
</evidence>
<dbReference type="InterPro" id="IPR026022">
    <property type="entry name" value="PhoU_dom"/>
</dbReference>
<evidence type="ECO:0000256" key="6">
    <source>
        <dbReference type="ARBA" id="ARBA00022592"/>
    </source>
</evidence>
<dbReference type="FunFam" id="1.20.58.220:FF:000004">
    <property type="entry name" value="Phosphate-specific transport system accessory protein PhoU"/>
    <property type="match status" value="1"/>
</dbReference>
<organism evidence="9 10">
    <name type="scientific">Compostibacillus humi</name>
    <dbReference type="NCBI Taxonomy" id="1245525"/>
    <lineage>
        <taxon>Bacteria</taxon>
        <taxon>Bacillati</taxon>
        <taxon>Bacillota</taxon>
        <taxon>Bacilli</taxon>
        <taxon>Bacillales</taxon>
        <taxon>Bacillaceae</taxon>
        <taxon>Compostibacillus</taxon>
    </lineage>
</organism>
<dbReference type="InterPro" id="IPR028366">
    <property type="entry name" value="PhoU"/>
</dbReference>
<reference evidence="9" key="2">
    <citation type="submission" date="2020-09" db="EMBL/GenBank/DDBJ databases">
        <authorList>
            <person name="Sun Q."/>
            <person name="Zhou Y."/>
        </authorList>
    </citation>
    <scope>NUCLEOTIDE SEQUENCE</scope>
    <source>
        <strain evidence="9">CGMCC 1.12360</strain>
    </source>
</reference>
<evidence type="ECO:0000256" key="3">
    <source>
        <dbReference type="ARBA" id="ARBA00011738"/>
    </source>
</evidence>
<protein>
    <recommendedName>
        <fullName evidence="7">Phosphate-specific transport system accessory protein PhoU</fullName>
    </recommendedName>
</protein>
<dbReference type="PIRSF" id="PIRSF003107">
    <property type="entry name" value="PhoU"/>
    <property type="match status" value="1"/>
</dbReference>
<evidence type="ECO:0000313" key="10">
    <source>
        <dbReference type="Proteomes" id="UP000602050"/>
    </source>
</evidence>
<dbReference type="GO" id="GO:0005737">
    <property type="term" value="C:cytoplasm"/>
    <property type="evidence" value="ECO:0007669"/>
    <property type="project" value="UniProtKB-SubCell"/>
</dbReference>
<dbReference type="NCBIfam" id="TIGR02135">
    <property type="entry name" value="phoU_full"/>
    <property type="match status" value="1"/>
</dbReference>
<dbReference type="AlphaFoldDB" id="A0A8J2TTS1"/>
<dbReference type="RefSeq" id="WP_188393387.1">
    <property type="nucleotide sequence ID" value="NZ_BMEV01000102.1"/>
</dbReference>
<keyword evidence="4 7" id="KW-0813">Transport</keyword>
<comment type="subunit">
    <text evidence="3 7">Homodimer.</text>
</comment>
<keyword evidence="10" id="KW-1185">Reference proteome</keyword>
<accession>A0A8J2TTS1</accession>
<name>A0A8J2TTS1_9BACI</name>